<dbReference type="OrthoDB" id="9809792at2"/>
<gene>
    <name evidence="2" type="ORF">GX576_15235</name>
</gene>
<name>A0A7X7R9L6_9RHOO</name>
<dbReference type="GO" id="GO:0005829">
    <property type="term" value="C:cytosol"/>
    <property type="evidence" value="ECO:0007669"/>
    <property type="project" value="TreeGrafter"/>
</dbReference>
<dbReference type="InterPro" id="IPR038743">
    <property type="entry name" value="YjgH-like"/>
</dbReference>
<dbReference type="EMBL" id="JAAYYV010000439">
    <property type="protein sequence ID" value="NLF55721.1"/>
    <property type="molecule type" value="Genomic_DNA"/>
</dbReference>
<evidence type="ECO:0000256" key="1">
    <source>
        <dbReference type="ARBA" id="ARBA00010552"/>
    </source>
</evidence>
<dbReference type="PANTHER" id="PTHR11803">
    <property type="entry name" value="2-IMINOBUTANOATE/2-IMINOPROPANOATE DEAMINASE RIDA"/>
    <property type="match status" value="1"/>
</dbReference>
<dbReference type="SUPFAM" id="SSF55298">
    <property type="entry name" value="YjgF-like"/>
    <property type="match status" value="1"/>
</dbReference>
<dbReference type="Proteomes" id="UP000536534">
    <property type="component" value="Unassembled WGS sequence"/>
</dbReference>
<comment type="similarity">
    <text evidence="1">Belongs to the RutC family.</text>
</comment>
<dbReference type="Pfam" id="PF01042">
    <property type="entry name" value="Ribonuc_L-PSP"/>
    <property type="match status" value="1"/>
</dbReference>
<reference evidence="2 3" key="1">
    <citation type="journal article" date="2020" name="Biotechnol. Biofuels">
        <title>New insights from the biogas microbiome by comprehensive genome-resolved metagenomics of nearly 1600 species originating from multiple anaerobic digesters.</title>
        <authorList>
            <person name="Campanaro S."/>
            <person name="Treu L."/>
            <person name="Rodriguez-R L.M."/>
            <person name="Kovalovszki A."/>
            <person name="Ziels R.M."/>
            <person name="Maus I."/>
            <person name="Zhu X."/>
            <person name="Kougias P.G."/>
            <person name="Basile A."/>
            <person name="Luo G."/>
            <person name="Schluter A."/>
            <person name="Konstantinidis K.T."/>
            <person name="Angelidaki I."/>
        </authorList>
    </citation>
    <scope>NUCLEOTIDE SEQUENCE [LARGE SCALE GENOMIC DNA]</scope>
    <source>
        <strain evidence="2">AS06rmzACSIP_256</strain>
    </source>
</reference>
<accession>A0A7X7R9L6</accession>
<dbReference type="RefSeq" id="WP_068809392.1">
    <property type="nucleotide sequence ID" value="NZ_MBFM01000005.1"/>
</dbReference>
<proteinExistence type="inferred from homology"/>
<evidence type="ECO:0000313" key="3">
    <source>
        <dbReference type="Proteomes" id="UP000536534"/>
    </source>
</evidence>
<comment type="caution">
    <text evidence="2">The sequence shown here is derived from an EMBL/GenBank/DDBJ whole genome shotgun (WGS) entry which is preliminary data.</text>
</comment>
<sequence>MSDRQPIIPKGMEAVYERVRYAPGVRVGNTVYVSGQIGRDQNMELVEGSEAQIVQAFENLKKVVEAAGGSMRDIVDLTSYHTDMRDLALFMKVKDRYIDADFPAWTAIGAAQLCGAPGYIVEIKAVAVLRG</sequence>
<dbReference type="Gene3D" id="3.30.1330.40">
    <property type="entry name" value="RutC-like"/>
    <property type="match status" value="1"/>
</dbReference>
<dbReference type="InterPro" id="IPR035959">
    <property type="entry name" value="RutC-like_sf"/>
</dbReference>
<dbReference type="InterPro" id="IPR006175">
    <property type="entry name" value="YjgF/YER057c/UK114"/>
</dbReference>
<dbReference type="AlphaFoldDB" id="A0A7X7R9L6"/>
<protein>
    <submittedName>
        <fullName evidence="2">RidA family protein</fullName>
    </submittedName>
</protein>
<organism evidence="2 3">
    <name type="scientific">Thauera phenolivorans</name>
    <dbReference type="NCBI Taxonomy" id="1792543"/>
    <lineage>
        <taxon>Bacteria</taxon>
        <taxon>Pseudomonadati</taxon>
        <taxon>Pseudomonadota</taxon>
        <taxon>Betaproteobacteria</taxon>
        <taxon>Rhodocyclales</taxon>
        <taxon>Zoogloeaceae</taxon>
        <taxon>Thauera</taxon>
    </lineage>
</organism>
<dbReference type="GO" id="GO:0019239">
    <property type="term" value="F:deaminase activity"/>
    <property type="evidence" value="ECO:0007669"/>
    <property type="project" value="TreeGrafter"/>
</dbReference>
<dbReference type="PANTHER" id="PTHR11803:SF58">
    <property type="entry name" value="PROTEIN HMF1-RELATED"/>
    <property type="match status" value="1"/>
</dbReference>
<dbReference type="CDD" id="cd02198">
    <property type="entry name" value="YjgH_like"/>
    <property type="match status" value="1"/>
</dbReference>
<evidence type="ECO:0000313" key="2">
    <source>
        <dbReference type="EMBL" id="NLF55721.1"/>
    </source>
</evidence>